<reference evidence="6 7" key="1">
    <citation type="submission" date="2023-06" db="EMBL/GenBank/DDBJ databases">
        <authorList>
            <person name="Zeman M."/>
            <person name="Kubasova T."/>
            <person name="Jahodarova E."/>
            <person name="Nykrynova M."/>
            <person name="Rychlik I."/>
        </authorList>
    </citation>
    <scope>NUCLEOTIDE SEQUENCE [LARGE SCALE GENOMIC DNA]</scope>
    <source>
        <strain evidence="6 7">109_WCHN</strain>
    </source>
</reference>
<dbReference type="Gene3D" id="2.40.30.170">
    <property type="match status" value="1"/>
</dbReference>
<dbReference type="EMBL" id="JAUDEN010000011">
    <property type="protein sequence ID" value="MDM8325065.1"/>
    <property type="molecule type" value="Genomic_DNA"/>
</dbReference>
<evidence type="ECO:0000259" key="4">
    <source>
        <dbReference type="Pfam" id="PF25967"/>
    </source>
</evidence>
<dbReference type="Gene3D" id="2.40.420.20">
    <property type="match status" value="1"/>
</dbReference>
<dbReference type="SUPFAM" id="SSF111369">
    <property type="entry name" value="HlyD-like secretion proteins"/>
    <property type="match status" value="1"/>
</dbReference>
<evidence type="ECO:0000313" key="6">
    <source>
        <dbReference type="EMBL" id="MDM8325065.1"/>
    </source>
</evidence>
<keyword evidence="7" id="KW-1185">Reference proteome</keyword>
<feature type="domain" description="Multidrug resistance protein MdtA-like C-terminal permuted SH3" evidence="4">
    <location>
        <begin position="270"/>
        <end position="330"/>
    </location>
</feature>
<dbReference type="NCBIfam" id="TIGR01730">
    <property type="entry name" value="RND_mfp"/>
    <property type="match status" value="1"/>
</dbReference>
<reference evidence="7" key="2">
    <citation type="submission" date="2023-07" db="EMBL/GenBank/DDBJ databases">
        <title>Identification and characterization of horizontal gene transfer across gut microbiota members of farm animals based on homology search.</title>
        <authorList>
            <person name="Schwarzerova J."/>
            <person name="Nykrynova M."/>
            <person name="Jureckova K."/>
            <person name="Cejkova D."/>
            <person name="Rychlik I."/>
        </authorList>
    </citation>
    <scope>NUCLEOTIDE SEQUENCE [LARGE SCALE GENOMIC DNA]</scope>
    <source>
        <strain evidence="7">109_WCHN</strain>
    </source>
</reference>
<feature type="domain" description="CzcB-like barrel-sandwich hybrid" evidence="5">
    <location>
        <begin position="64"/>
        <end position="174"/>
    </location>
</feature>
<dbReference type="Pfam" id="PF25954">
    <property type="entry name" value="Beta-barrel_RND_2"/>
    <property type="match status" value="1"/>
</dbReference>
<evidence type="ECO:0000259" key="5">
    <source>
        <dbReference type="Pfam" id="PF25973"/>
    </source>
</evidence>
<dbReference type="InterPro" id="IPR058647">
    <property type="entry name" value="BSH_CzcB-like"/>
</dbReference>
<dbReference type="InterPro" id="IPR058627">
    <property type="entry name" value="MdtA-like_C"/>
</dbReference>
<feature type="chain" id="PRO_5047256690" evidence="2">
    <location>
        <begin position="17"/>
        <end position="345"/>
    </location>
</feature>
<comment type="caution">
    <text evidence="6">The sequence shown here is derived from an EMBL/GenBank/DDBJ whole genome shotgun (WGS) entry which is preliminary data.</text>
</comment>
<sequence>MIRCFVLAVSASLALAGCQVKEEKTGGPSPVRVKVMKVALSEQKTSGRFSGTVEEAAGTPLSFSVMGTVNAVSFRLGDRVEKGQLLASLDATSVRSSYDAAKAALVQAEDAYRRMKELHGKGSLPEIKWVEVQSKLQQARSMEEMARKNLKDCKLYAPFSGVIADKSVEVGQNVIPGMAVGKLLGVSRLKVKISMPESEIASVSLRQKAEIVVPALGNRRFSGEVSEKGVMANPLSRSYEVKIDVADAGGALMPGMVAEVRLAGAGGGTAVIVPARIVQLDEKNRSFVWTDNNGVAEKRVISCGGFSGDGVVVASGLKADDRIIIEGQQKVCNGTRITTDEEAKQ</sequence>
<organism evidence="6 7">
    <name type="scientific">Bacteroides gallinaceum</name>
    <dbReference type="NCBI Taxonomy" id="1462571"/>
    <lineage>
        <taxon>Bacteria</taxon>
        <taxon>Pseudomonadati</taxon>
        <taxon>Bacteroidota</taxon>
        <taxon>Bacteroidia</taxon>
        <taxon>Bacteroidales</taxon>
        <taxon>Bacteroidaceae</taxon>
        <taxon>Bacteroides</taxon>
    </lineage>
</organism>
<dbReference type="PROSITE" id="PS51257">
    <property type="entry name" value="PROKAR_LIPOPROTEIN"/>
    <property type="match status" value="1"/>
</dbReference>
<proteinExistence type="inferred from homology"/>
<name>A0ABT7VFZ1_9BACE</name>
<feature type="signal peptide" evidence="2">
    <location>
        <begin position="1"/>
        <end position="16"/>
    </location>
</feature>
<dbReference type="Pfam" id="PF25973">
    <property type="entry name" value="BSH_CzcB"/>
    <property type="match status" value="1"/>
</dbReference>
<keyword evidence="2" id="KW-0732">Signal</keyword>
<protein>
    <submittedName>
        <fullName evidence="6">Efflux RND transporter periplasmic adaptor subunit</fullName>
    </submittedName>
</protein>
<dbReference type="Proteomes" id="UP001169458">
    <property type="component" value="Unassembled WGS sequence"/>
</dbReference>
<dbReference type="Pfam" id="PF25967">
    <property type="entry name" value="RND-MFP_C"/>
    <property type="match status" value="1"/>
</dbReference>
<evidence type="ECO:0000259" key="3">
    <source>
        <dbReference type="Pfam" id="PF25954"/>
    </source>
</evidence>
<accession>A0ABT7VFZ1</accession>
<evidence type="ECO:0000256" key="1">
    <source>
        <dbReference type="ARBA" id="ARBA00009477"/>
    </source>
</evidence>
<dbReference type="Gene3D" id="2.40.50.100">
    <property type="match status" value="1"/>
</dbReference>
<dbReference type="InterPro" id="IPR058792">
    <property type="entry name" value="Beta-barrel_RND_2"/>
</dbReference>
<evidence type="ECO:0000313" key="7">
    <source>
        <dbReference type="Proteomes" id="UP001169458"/>
    </source>
</evidence>
<feature type="domain" description="CusB-like beta-barrel" evidence="3">
    <location>
        <begin position="191"/>
        <end position="265"/>
    </location>
</feature>
<comment type="similarity">
    <text evidence="1">Belongs to the membrane fusion protein (MFP) (TC 8.A.1) family.</text>
</comment>
<evidence type="ECO:0000256" key="2">
    <source>
        <dbReference type="SAM" id="SignalP"/>
    </source>
</evidence>
<dbReference type="PANTHER" id="PTHR30469">
    <property type="entry name" value="MULTIDRUG RESISTANCE PROTEIN MDTA"/>
    <property type="match status" value="1"/>
</dbReference>
<gene>
    <name evidence="6" type="ORF">QUW60_07450</name>
</gene>
<dbReference type="PANTHER" id="PTHR30469:SF20">
    <property type="entry name" value="EFFLUX RND TRANSPORTER PERIPLASMIC ADAPTOR SUBUNIT"/>
    <property type="match status" value="1"/>
</dbReference>
<dbReference type="InterPro" id="IPR006143">
    <property type="entry name" value="RND_pump_MFP"/>
</dbReference>